<evidence type="ECO:0000256" key="14">
    <source>
        <dbReference type="ARBA" id="ARBA00048154"/>
    </source>
</evidence>
<reference evidence="19" key="1">
    <citation type="submission" date="2014-07" db="EMBL/GenBank/DDBJ databases">
        <authorList>
            <person name="Martin A.A"/>
            <person name="De Silva N."/>
        </authorList>
    </citation>
    <scope>NUCLEOTIDE SEQUENCE</scope>
</reference>
<evidence type="ECO:0000256" key="16">
    <source>
        <dbReference type="RuleBase" id="RU363086"/>
    </source>
</evidence>
<dbReference type="EC" id="4.1.1.33" evidence="3 15"/>
<feature type="domain" description="Mvd1 C-terminal" evidence="17">
    <location>
        <begin position="213"/>
        <end position="342"/>
    </location>
</feature>
<keyword evidence="11 16" id="KW-1207">Sterol metabolism</keyword>
<evidence type="ECO:0000256" key="15">
    <source>
        <dbReference type="PIRNR" id="PIRNR015950"/>
    </source>
</evidence>
<dbReference type="InterPro" id="IPR029765">
    <property type="entry name" value="Mev_diP_decarb"/>
</dbReference>
<proteinExistence type="inferred from homology"/>
<evidence type="ECO:0000256" key="9">
    <source>
        <dbReference type="ARBA" id="ARBA00023011"/>
    </source>
</evidence>
<reference evidence="20" key="2">
    <citation type="submission" date="2015-08" db="UniProtKB">
        <authorList>
            <consortium name="WormBaseParasite"/>
        </authorList>
    </citation>
    <scope>IDENTIFICATION</scope>
</reference>
<name>A0A0K0FC19_STRVS</name>
<keyword evidence="16" id="KW-0153">Cholesterol metabolism</keyword>
<comment type="similarity">
    <text evidence="2 15 16">Belongs to the diphosphomevalonate decarboxylase family.</text>
</comment>
<evidence type="ECO:0000256" key="3">
    <source>
        <dbReference type="ARBA" id="ARBA00012296"/>
    </source>
</evidence>
<keyword evidence="7 15" id="KW-0067">ATP-binding</keyword>
<dbReference type="WBParaSite" id="SVE_0638300.1">
    <property type="protein sequence ID" value="SVE_0638300.1"/>
    <property type="gene ID" value="SVE_0638300"/>
</dbReference>
<dbReference type="InterPro" id="IPR014721">
    <property type="entry name" value="Ribsml_uS5_D2-typ_fold_subgr"/>
</dbReference>
<evidence type="ECO:0000256" key="1">
    <source>
        <dbReference type="ARBA" id="ARBA00003812"/>
    </source>
</evidence>
<dbReference type="GO" id="GO:0019287">
    <property type="term" value="P:isopentenyl diphosphate biosynthetic process, mevalonate pathway"/>
    <property type="evidence" value="ECO:0007669"/>
    <property type="project" value="UniProtKB-UniRule"/>
</dbReference>
<keyword evidence="5 16" id="KW-0444">Lipid biosynthesis</keyword>
<dbReference type="InterPro" id="IPR041431">
    <property type="entry name" value="Mvd1_C"/>
</dbReference>
<keyword evidence="8 16" id="KW-0752">Steroid biosynthesis</keyword>
<evidence type="ECO:0000259" key="18">
    <source>
        <dbReference type="Pfam" id="PF22700"/>
    </source>
</evidence>
<evidence type="ECO:0000256" key="13">
    <source>
        <dbReference type="ARBA" id="ARBA00023239"/>
    </source>
</evidence>
<dbReference type="UniPathway" id="UPA00063"/>
<dbReference type="FunFam" id="3.30.230.10:FF:000072">
    <property type="entry name" value="Diphosphomevalonate decarboxylase"/>
    <property type="match status" value="1"/>
</dbReference>
<dbReference type="PANTHER" id="PTHR10977:SF3">
    <property type="entry name" value="DIPHOSPHOMEVALONATE DECARBOXYLASE"/>
    <property type="match status" value="1"/>
</dbReference>
<keyword evidence="6 15" id="KW-0547">Nucleotide-binding</keyword>
<dbReference type="InterPro" id="IPR005935">
    <property type="entry name" value="Mev_decarb"/>
</dbReference>
<dbReference type="SUPFAM" id="SSF55060">
    <property type="entry name" value="GHMP Kinase, C-terminal domain"/>
    <property type="match status" value="1"/>
</dbReference>
<organism evidence="19 20">
    <name type="scientific">Strongyloides venezuelensis</name>
    <name type="common">Threadworm</name>
    <dbReference type="NCBI Taxonomy" id="75913"/>
    <lineage>
        <taxon>Eukaryota</taxon>
        <taxon>Metazoa</taxon>
        <taxon>Ecdysozoa</taxon>
        <taxon>Nematoda</taxon>
        <taxon>Chromadorea</taxon>
        <taxon>Rhabditida</taxon>
        <taxon>Tylenchina</taxon>
        <taxon>Panagrolaimomorpha</taxon>
        <taxon>Strongyloidoidea</taxon>
        <taxon>Strongyloididae</taxon>
        <taxon>Strongyloides</taxon>
    </lineage>
</organism>
<accession>A0A0K0FC19</accession>
<comment type="function">
    <text evidence="1 16">Catalyzes the ATP dependent decarboxylation of (R)-5-diphosphomevalonate to form isopentenyl diphosphate (IPP). Functions in the mevalonate (MVA) pathway leading to isopentenyl diphosphate (IPP), a key precursor for the biosynthesis of isoprenoids and sterol synthesis.</text>
</comment>
<dbReference type="Proteomes" id="UP000035680">
    <property type="component" value="Unassembled WGS sequence"/>
</dbReference>
<keyword evidence="13 15" id="KW-0456">Lyase</keyword>
<comment type="pathway">
    <text evidence="16">Steroid biosynthesis; cholesterol biosynthesis.</text>
</comment>
<dbReference type="Pfam" id="PF22700">
    <property type="entry name" value="MVD-like_N"/>
    <property type="match status" value="1"/>
</dbReference>
<dbReference type="STRING" id="75913.A0A0K0FC19"/>
<dbReference type="GO" id="GO:0004163">
    <property type="term" value="F:diphosphomevalonate decarboxylase activity"/>
    <property type="evidence" value="ECO:0007669"/>
    <property type="project" value="UniProtKB-UniRule"/>
</dbReference>
<keyword evidence="19" id="KW-1185">Reference proteome</keyword>
<dbReference type="Pfam" id="PF18376">
    <property type="entry name" value="MDD_C"/>
    <property type="match status" value="1"/>
</dbReference>
<dbReference type="Gene3D" id="3.30.230.10">
    <property type="match status" value="1"/>
</dbReference>
<dbReference type="GO" id="GO:0005524">
    <property type="term" value="F:ATP binding"/>
    <property type="evidence" value="ECO:0007669"/>
    <property type="project" value="UniProtKB-UniRule"/>
</dbReference>
<dbReference type="InterPro" id="IPR053859">
    <property type="entry name" value="MVD-like_N"/>
</dbReference>
<dbReference type="AlphaFoldDB" id="A0A0K0FC19"/>
<dbReference type="PIRSF" id="PIRSF015950">
    <property type="entry name" value="Mev_P_decrbx"/>
    <property type="match status" value="1"/>
</dbReference>
<keyword evidence="12 16" id="KW-0753">Steroid metabolism</keyword>
<evidence type="ECO:0000256" key="2">
    <source>
        <dbReference type="ARBA" id="ARBA00008831"/>
    </source>
</evidence>
<keyword evidence="10 15" id="KW-0443">Lipid metabolism</keyword>
<evidence type="ECO:0000313" key="20">
    <source>
        <dbReference type="WBParaSite" id="SVE_0638300.1"/>
    </source>
</evidence>
<comment type="catalytic activity">
    <reaction evidence="14 15 16">
        <text>(R)-5-diphosphomevalonate + ATP = isopentenyl diphosphate + ADP + phosphate + CO2</text>
        <dbReference type="Rhea" id="RHEA:23732"/>
        <dbReference type="ChEBI" id="CHEBI:16526"/>
        <dbReference type="ChEBI" id="CHEBI:30616"/>
        <dbReference type="ChEBI" id="CHEBI:43474"/>
        <dbReference type="ChEBI" id="CHEBI:57557"/>
        <dbReference type="ChEBI" id="CHEBI:128769"/>
        <dbReference type="ChEBI" id="CHEBI:456216"/>
        <dbReference type="EC" id="4.1.1.33"/>
    </reaction>
</comment>
<evidence type="ECO:0000256" key="7">
    <source>
        <dbReference type="ARBA" id="ARBA00022840"/>
    </source>
</evidence>
<feature type="domain" description="Diphosphomevalonate decarboxylase-like N-terminal" evidence="18">
    <location>
        <begin position="38"/>
        <end position="196"/>
    </location>
</feature>
<dbReference type="InterPro" id="IPR036554">
    <property type="entry name" value="GHMP_kinase_C_sf"/>
</dbReference>
<evidence type="ECO:0000256" key="11">
    <source>
        <dbReference type="ARBA" id="ARBA00023166"/>
    </source>
</evidence>
<evidence type="ECO:0000256" key="4">
    <source>
        <dbReference type="ARBA" id="ARBA00019335"/>
    </source>
</evidence>
<protein>
    <recommendedName>
        <fullName evidence="4 15">Diphosphomevalonate decarboxylase</fullName>
        <ecNumber evidence="3 15">4.1.1.33</ecNumber>
    </recommendedName>
</protein>
<dbReference type="GO" id="GO:0005829">
    <property type="term" value="C:cytosol"/>
    <property type="evidence" value="ECO:0007669"/>
    <property type="project" value="InterPro"/>
</dbReference>
<evidence type="ECO:0000256" key="10">
    <source>
        <dbReference type="ARBA" id="ARBA00023098"/>
    </source>
</evidence>
<evidence type="ECO:0000256" key="5">
    <source>
        <dbReference type="ARBA" id="ARBA00022516"/>
    </source>
</evidence>
<dbReference type="InterPro" id="IPR020568">
    <property type="entry name" value="Ribosomal_Su5_D2-typ_SF"/>
</dbReference>
<keyword evidence="16" id="KW-0152">Cholesterol biosynthesis</keyword>
<evidence type="ECO:0000259" key="17">
    <source>
        <dbReference type="Pfam" id="PF18376"/>
    </source>
</evidence>
<evidence type="ECO:0000256" key="6">
    <source>
        <dbReference type="ARBA" id="ARBA00022741"/>
    </source>
</evidence>
<keyword evidence="9 16" id="KW-0756">Sterol biosynthesis</keyword>
<dbReference type="GO" id="GO:0006695">
    <property type="term" value="P:cholesterol biosynthetic process"/>
    <property type="evidence" value="ECO:0007669"/>
    <property type="project" value="UniProtKB-UniPathway"/>
</dbReference>
<dbReference type="NCBIfam" id="TIGR01240">
    <property type="entry name" value="mevDPdecarb"/>
    <property type="match status" value="1"/>
</dbReference>
<evidence type="ECO:0000313" key="19">
    <source>
        <dbReference type="Proteomes" id="UP000035680"/>
    </source>
</evidence>
<dbReference type="Gene3D" id="3.30.70.890">
    <property type="entry name" value="GHMP kinase, C-terminal domain"/>
    <property type="match status" value="1"/>
</dbReference>
<evidence type="ECO:0000256" key="12">
    <source>
        <dbReference type="ARBA" id="ARBA00023221"/>
    </source>
</evidence>
<evidence type="ECO:0000256" key="8">
    <source>
        <dbReference type="ARBA" id="ARBA00022955"/>
    </source>
</evidence>
<dbReference type="PANTHER" id="PTHR10977">
    <property type="entry name" value="DIPHOSPHOMEVALONATE DECARBOXYLASE"/>
    <property type="match status" value="1"/>
</dbReference>
<sequence>MELVLYKVLDNSPMKQVFKERISNMADSLMSSIVVKVPINIAVIKYWGKKCEKEMLPMNDSISLTINDLYATTKILFDGHLDTDMIFINENKYEIKEGSRYEKVFKETRKLIKNYYGDSKKLTSLLNKKFYVQSTTNFPVAAGLASSAAGFGAIAYGLGKLLNFSDHDITYLARIGSGSATRSVLPGLVIWKGNDSGECKTLFPENYWPELRAIIVIVAETEKEISSSVGMQRTLETSEFYKYRITNCVQKNVEQVIEGYRERNFKKFAEVIMKDSNQFHAVCLDTRPPLKYMNDISWRLVNLAEAFNKDKIKVAYTFDAGPNCCYYIEKDNVNSILILLEKEGFSLQNRKIIISTVGGGPEIIRK</sequence>
<dbReference type="SUPFAM" id="SSF54211">
    <property type="entry name" value="Ribosomal protein S5 domain 2-like"/>
    <property type="match status" value="1"/>
</dbReference>